<keyword evidence="7" id="KW-0804">Transcription</keyword>
<dbReference type="InParanoid" id="A0A6P7GWU7"/>
<keyword evidence="6" id="KW-0805">Transcription regulation</keyword>
<gene>
    <name evidence="11" type="primary">LOC114343272</name>
</gene>
<evidence type="ECO:0000259" key="10">
    <source>
        <dbReference type="PROSITE" id="PS50157"/>
    </source>
</evidence>
<keyword evidence="2" id="KW-0479">Metal-binding</keyword>
<dbReference type="PROSITE" id="PS00028">
    <property type="entry name" value="ZINC_FINGER_C2H2_1"/>
    <property type="match status" value="2"/>
</dbReference>
<dbReference type="AlphaFoldDB" id="A0A6P7GWU7"/>
<accession>A0A6P7GWU7</accession>
<dbReference type="GO" id="GO:0005634">
    <property type="term" value="C:nucleus"/>
    <property type="evidence" value="ECO:0007669"/>
    <property type="project" value="UniProtKB-SubCell"/>
</dbReference>
<dbReference type="PANTHER" id="PTHR16515:SF66">
    <property type="entry name" value="C2H2-TYPE DOMAIN-CONTAINING PROTEIN"/>
    <property type="match status" value="1"/>
</dbReference>
<evidence type="ECO:0000313" key="11">
    <source>
        <dbReference type="RefSeq" id="XP_028149878.1"/>
    </source>
</evidence>
<organism evidence="11">
    <name type="scientific">Diabrotica virgifera virgifera</name>
    <name type="common">western corn rootworm</name>
    <dbReference type="NCBI Taxonomy" id="50390"/>
    <lineage>
        <taxon>Eukaryota</taxon>
        <taxon>Metazoa</taxon>
        <taxon>Ecdysozoa</taxon>
        <taxon>Arthropoda</taxon>
        <taxon>Hexapoda</taxon>
        <taxon>Insecta</taxon>
        <taxon>Pterygota</taxon>
        <taxon>Neoptera</taxon>
        <taxon>Endopterygota</taxon>
        <taxon>Coleoptera</taxon>
        <taxon>Polyphaga</taxon>
        <taxon>Cucujiformia</taxon>
        <taxon>Chrysomeloidea</taxon>
        <taxon>Chrysomelidae</taxon>
        <taxon>Galerucinae</taxon>
        <taxon>Diabroticina</taxon>
        <taxon>Diabroticites</taxon>
        <taxon>Diabrotica</taxon>
    </lineage>
</organism>
<evidence type="ECO:0000256" key="5">
    <source>
        <dbReference type="ARBA" id="ARBA00022833"/>
    </source>
</evidence>
<evidence type="ECO:0000256" key="4">
    <source>
        <dbReference type="ARBA" id="ARBA00022771"/>
    </source>
</evidence>
<dbReference type="GO" id="GO:0010468">
    <property type="term" value="P:regulation of gene expression"/>
    <property type="evidence" value="ECO:0007669"/>
    <property type="project" value="TreeGrafter"/>
</dbReference>
<proteinExistence type="predicted"/>
<dbReference type="FunFam" id="3.30.160.60:FF:000621">
    <property type="entry name" value="FLT3-interacting zinc finger 1"/>
    <property type="match status" value="1"/>
</dbReference>
<dbReference type="Pfam" id="PF00096">
    <property type="entry name" value="zf-C2H2"/>
    <property type="match status" value="2"/>
</dbReference>
<dbReference type="SUPFAM" id="SSF57667">
    <property type="entry name" value="beta-beta-alpha zinc fingers"/>
    <property type="match status" value="2"/>
</dbReference>
<sequence length="233" mass="26937">MEVKQEISEQTCGVEIDNNGVDDVRLENFKSEIKEESNLESTDYPLECLDLKEFPIKTKIEKDGNEVTCFEEKQNTTQSFTLNENKMKIMETFSEHSSHKEPHMSPHAEGKTVNEIVKVQTTHGSYNCEICLKQFSVKSNLKAHLVVHTRERPHKCKICFKQFSQAGTLKIHLRGHTGEKPHKCKICFKQFGRAASRFKKKKTTHLTRTEYRPRRLENKTGGLSLEKLENLRG</sequence>
<evidence type="ECO:0000256" key="3">
    <source>
        <dbReference type="ARBA" id="ARBA00022737"/>
    </source>
</evidence>
<dbReference type="InterPro" id="IPR050331">
    <property type="entry name" value="Zinc_finger"/>
</dbReference>
<keyword evidence="3" id="KW-0677">Repeat</keyword>
<dbReference type="Gene3D" id="3.30.160.60">
    <property type="entry name" value="Classic Zinc Finger"/>
    <property type="match status" value="3"/>
</dbReference>
<evidence type="ECO:0000256" key="1">
    <source>
        <dbReference type="ARBA" id="ARBA00004123"/>
    </source>
</evidence>
<dbReference type="FunFam" id="3.30.160.60:FF:000446">
    <property type="entry name" value="Zinc finger protein"/>
    <property type="match status" value="1"/>
</dbReference>
<protein>
    <submittedName>
        <fullName evidence="11">Zinc finger protein 845-like</fullName>
    </submittedName>
</protein>
<evidence type="ECO:0000256" key="2">
    <source>
        <dbReference type="ARBA" id="ARBA00022723"/>
    </source>
</evidence>
<evidence type="ECO:0000256" key="9">
    <source>
        <dbReference type="PROSITE-ProRule" id="PRU00042"/>
    </source>
</evidence>
<evidence type="ECO:0000256" key="8">
    <source>
        <dbReference type="ARBA" id="ARBA00023242"/>
    </source>
</evidence>
<dbReference type="PANTHER" id="PTHR16515">
    <property type="entry name" value="PR DOMAIN ZINC FINGER PROTEIN"/>
    <property type="match status" value="1"/>
</dbReference>
<dbReference type="PROSITE" id="PS50157">
    <property type="entry name" value="ZINC_FINGER_C2H2_2"/>
    <property type="match status" value="2"/>
</dbReference>
<dbReference type="InterPro" id="IPR013087">
    <property type="entry name" value="Znf_C2H2_type"/>
</dbReference>
<reference evidence="11" key="1">
    <citation type="submission" date="2025-08" db="UniProtKB">
        <authorList>
            <consortium name="RefSeq"/>
        </authorList>
    </citation>
    <scope>IDENTIFICATION</scope>
    <source>
        <tissue evidence="11">Whole insect</tissue>
    </source>
</reference>
<evidence type="ECO:0000256" key="7">
    <source>
        <dbReference type="ARBA" id="ARBA00023163"/>
    </source>
</evidence>
<name>A0A6P7GWU7_DIAVI</name>
<evidence type="ECO:0000256" key="6">
    <source>
        <dbReference type="ARBA" id="ARBA00023015"/>
    </source>
</evidence>
<comment type="subcellular location">
    <subcellularLocation>
        <location evidence="1">Nucleus</location>
    </subcellularLocation>
</comment>
<dbReference type="RefSeq" id="XP_028149878.1">
    <property type="nucleotide sequence ID" value="XM_028294077.1"/>
</dbReference>
<feature type="domain" description="C2H2-type" evidence="10">
    <location>
        <begin position="154"/>
        <end position="181"/>
    </location>
</feature>
<dbReference type="GO" id="GO:0008270">
    <property type="term" value="F:zinc ion binding"/>
    <property type="evidence" value="ECO:0007669"/>
    <property type="project" value="UniProtKB-KW"/>
</dbReference>
<keyword evidence="4 9" id="KW-0863">Zinc-finger</keyword>
<dbReference type="SMART" id="SM00355">
    <property type="entry name" value="ZnF_C2H2"/>
    <property type="match status" value="3"/>
</dbReference>
<feature type="domain" description="C2H2-type" evidence="10">
    <location>
        <begin position="126"/>
        <end position="153"/>
    </location>
</feature>
<keyword evidence="8" id="KW-0539">Nucleus</keyword>
<dbReference type="InterPro" id="IPR036236">
    <property type="entry name" value="Znf_C2H2_sf"/>
</dbReference>
<keyword evidence="5" id="KW-0862">Zinc</keyword>